<comment type="caution">
    <text evidence="1">The sequence shown here is derived from an EMBL/GenBank/DDBJ whole genome shotgun (WGS) entry which is preliminary data.</text>
</comment>
<reference evidence="1" key="1">
    <citation type="submission" date="2023-07" db="EMBL/GenBank/DDBJ databases">
        <title>Sequencing the genomes of 1000 actinobacteria strains.</title>
        <authorList>
            <person name="Klenk H.-P."/>
        </authorList>
    </citation>
    <scope>NUCLEOTIDE SEQUENCE</scope>
    <source>
        <strain evidence="1">DSM 44707</strain>
    </source>
</reference>
<evidence type="ECO:0000313" key="2">
    <source>
        <dbReference type="Proteomes" id="UP001183643"/>
    </source>
</evidence>
<proteinExistence type="predicted"/>
<dbReference type="EMBL" id="JAVDYB010000001">
    <property type="protein sequence ID" value="MDR7277290.1"/>
    <property type="molecule type" value="Genomic_DNA"/>
</dbReference>
<dbReference type="RefSeq" id="WP_310369485.1">
    <property type="nucleotide sequence ID" value="NZ_JAVDYB010000001.1"/>
</dbReference>
<dbReference type="AlphaFoldDB" id="A0AAE4CD91"/>
<dbReference type="Proteomes" id="UP001183643">
    <property type="component" value="Unassembled WGS sequence"/>
</dbReference>
<name>A0AAE4CD91_9ACTN</name>
<organism evidence="1 2">
    <name type="scientific">Catenuloplanes atrovinosus</name>
    <dbReference type="NCBI Taxonomy" id="137266"/>
    <lineage>
        <taxon>Bacteria</taxon>
        <taxon>Bacillati</taxon>
        <taxon>Actinomycetota</taxon>
        <taxon>Actinomycetes</taxon>
        <taxon>Micromonosporales</taxon>
        <taxon>Micromonosporaceae</taxon>
        <taxon>Catenuloplanes</taxon>
    </lineage>
</organism>
<sequence length="106" mass="11577">MAEETRIDVDLARRLFREIGQIATELKTAADGVVHIRSVVPAPWGTDKYGKKFAEKHDPPAQLVLDSAGTASVNLTELYDSGLTSVAEFEVIDRENARFVESSGNS</sequence>
<gene>
    <name evidence="1" type="ORF">J2S41_004068</name>
</gene>
<accession>A0AAE4CD91</accession>
<protein>
    <submittedName>
        <fullName evidence="1">Uncharacterized protein</fullName>
    </submittedName>
</protein>
<keyword evidence="2" id="KW-1185">Reference proteome</keyword>
<evidence type="ECO:0000313" key="1">
    <source>
        <dbReference type="EMBL" id="MDR7277290.1"/>
    </source>
</evidence>